<evidence type="ECO:0000256" key="6">
    <source>
        <dbReference type="RuleBase" id="RU003435"/>
    </source>
</evidence>
<dbReference type="SUPFAM" id="SSF55486">
    <property type="entry name" value="Metalloproteases ('zincins'), catalytic domain"/>
    <property type="match status" value="1"/>
</dbReference>
<keyword evidence="3 6" id="KW-0378">Hydrolase</keyword>
<reference evidence="8 9" key="1">
    <citation type="submission" date="2024-06" db="EMBL/GenBank/DDBJ databases">
        <title>Genomic Encyclopedia of Type Strains, Phase IV (KMG-IV): sequencing the most valuable type-strain genomes for metagenomic binning, comparative biology and taxonomic classification.</title>
        <authorList>
            <person name="Goeker M."/>
        </authorList>
    </citation>
    <scope>NUCLEOTIDE SEQUENCE [LARGE SCALE GENOMIC DNA]</scope>
    <source>
        <strain evidence="8 9">DSM 21460</strain>
    </source>
</reference>
<comment type="caution">
    <text evidence="8">The sequence shown here is derived from an EMBL/GenBank/DDBJ whole genome shotgun (WGS) entry which is preliminary data.</text>
</comment>
<organism evidence="8 9">
    <name type="scientific">Peptoniphilus olsenii</name>
    <dbReference type="NCBI Taxonomy" id="411570"/>
    <lineage>
        <taxon>Bacteria</taxon>
        <taxon>Bacillati</taxon>
        <taxon>Bacillota</taxon>
        <taxon>Tissierellia</taxon>
        <taxon>Tissierellales</taxon>
        <taxon>Peptoniphilaceae</taxon>
        <taxon>Peptoniphilus</taxon>
    </lineage>
</organism>
<dbReference type="RefSeq" id="WP_354369024.1">
    <property type="nucleotide sequence ID" value="NZ_JBEPMA010000013.1"/>
</dbReference>
<keyword evidence="9" id="KW-1185">Reference proteome</keyword>
<evidence type="ECO:0000313" key="9">
    <source>
        <dbReference type="Proteomes" id="UP001549162"/>
    </source>
</evidence>
<sequence length="561" mass="66968">MKFTEYEYTRPNYEEDKKKVENLIERFNKCTTAQEQIKIIEEMDAFKKTFSTNMNLAYIRHTIDTNDEFYKKEQDFLDEYTPHYSVLETKMYEAIDNSKFKKELKEHFGSHLFDLIKCKLVFKDEAVPFKQKENQLITKYNKIIASCQIDFDGKKLTLPQMAPYTQSKDRNIRKAATDKIAEFFQEHEEEIDNIYDKMVHVRTDMAKALGFDSYIEFQYKSLMRTDYDKEDVAKYREFVKKYVTPVYLKLVEKQSKRIGIHDMKVYDQNIVFTDGNAKPHGGRDFLVENARKMYAELSPQTKDFFEFMYERELFDLESKKGKESGGYCTTMEDYDSPFIFANFNGTTHDVEVMTHEAGHAFQSYTSMDGRIFEYIWPTYEACEIHSMSMEFLTWPWMELFFEEETDKFKFSHLDGAINFIPYGVTIDHFQHFVYENPDATPEQRKAKYHEIEKLYRPNLDYDNEFLEKGTWWYRQGHVFNTPFYYIDYTLAQVCAFQFLLKSLEDREKAFEDYLEICKVGGRESFFGIMEKGNIKNPMEDGVIEDILPKLLVILDEIEKRL</sequence>
<keyword evidence="2 6" id="KW-0479">Metal-binding</keyword>
<comment type="similarity">
    <text evidence="6">Belongs to the peptidase M3 family.</text>
</comment>
<keyword evidence="5 6" id="KW-0482">Metalloprotease</keyword>
<protein>
    <submittedName>
        <fullName evidence="8">M3 family oligoendopeptidase</fullName>
    </submittedName>
</protein>
<dbReference type="Gene3D" id="1.10.1370.30">
    <property type="match status" value="1"/>
</dbReference>
<gene>
    <name evidence="8" type="ORF">ABID14_001682</name>
</gene>
<keyword evidence="1 6" id="KW-0645">Protease</keyword>
<dbReference type="NCBIfam" id="TIGR02289">
    <property type="entry name" value="M3_not_pepF"/>
    <property type="match status" value="1"/>
</dbReference>
<dbReference type="CDD" id="cd09606">
    <property type="entry name" value="M3B_PepF"/>
    <property type="match status" value="1"/>
</dbReference>
<dbReference type="EMBL" id="JBEPMA010000013">
    <property type="protein sequence ID" value="MET3618047.1"/>
    <property type="molecule type" value="Genomic_DNA"/>
</dbReference>
<dbReference type="InterPro" id="IPR001567">
    <property type="entry name" value="Pept_M3A_M3B_dom"/>
</dbReference>
<evidence type="ECO:0000313" key="8">
    <source>
        <dbReference type="EMBL" id="MET3618047.1"/>
    </source>
</evidence>
<evidence type="ECO:0000256" key="5">
    <source>
        <dbReference type="ARBA" id="ARBA00023049"/>
    </source>
</evidence>
<accession>A0ABV2JB78</accession>
<evidence type="ECO:0000256" key="4">
    <source>
        <dbReference type="ARBA" id="ARBA00022833"/>
    </source>
</evidence>
<proteinExistence type="inferred from homology"/>
<dbReference type="InterPro" id="IPR011976">
    <property type="entry name" value="Pept_M3B_oligopep-rel"/>
</dbReference>
<keyword evidence="4 6" id="KW-0862">Zinc</keyword>
<evidence type="ECO:0000256" key="2">
    <source>
        <dbReference type="ARBA" id="ARBA00022723"/>
    </source>
</evidence>
<evidence type="ECO:0000256" key="1">
    <source>
        <dbReference type="ARBA" id="ARBA00022670"/>
    </source>
</evidence>
<evidence type="ECO:0000259" key="7">
    <source>
        <dbReference type="Pfam" id="PF01432"/>
    </source>
</evidence>
<comment type="cofactor">
    <cofactor evidence="6">
        <name>Zn(2+)</name>
        <dbReference type="ChEBI" id="CHEBI:29105"/>
    </cofactor>
    <text evidence="6">Binds 1 zinc ion.</text>
</comment>
<dbReference type="Pfam" id="PF01432">
    <property type="entry name" value="Peptidase_M3"/>
    <property type="match status" value="1"/>
</dbReference>
<name>A0ABV2JB78_9FIRM</name>
<evidence type="ECO:0000256" key="3">
    <source>
        <dbReference type="ARBA" id="ARBA00022801"/>
    </source>
</evidence>
<dbReference type="Proteomes" id="UP001549162">
    <property type="component" value="Unassembled WGS sequence"/>
</dbReference>
<feature type="domain" description="Peptidase M3A/M3B catalytic" evidence="7">
    <location>
        <begin position="164"/>
        <end position="543"/>
    </location>
</feature>